<dbReference type="Pfam" id="PF00877">
    <property type="entry name" value="NLPC_P60"/>
    <property type="match status" value="1"/>
</dbReference>
<dbReference type="Gene3D" id="3.90.1720.10">
    <property type="entry name" value="endopeptidase domain like (from Nostoc punctiforme)"/>
    <property type="match status" value="1"/>
</dbReference>
<dbReference type="eggNOG" id="COG3021">
    <property type="taxonomic scope" value="Bacteria"/>
</dbReference>
<evidence type="ECO:0000313" key="7">
    <source>
        <dbReference type="EMBL" id="BAK38081.1"/>
    </source>
</evidence>
<evidence type="ECO:0000256" key="5">
    <source>
        <dbReference type="SAM" id="MobiDB-lite"/>
    </source>
</evidence>
<dbReference type="InterPro" id="IPR023346">
    <property type="entry name" value="Lysozyme-like_dom_sf"/>
</dbReference>
<dbReference type="PANTHER" id="PTHR47359">
    <property type="entry name" value="PEPTIDOGLYCAN DL-ENDOPEPTIDASE CWLO"/>
    <property type="match status" value="1"/>
</dbReference>
<dbReference type="SUPFAM" id="SSF56219">
    <property type="entry name" value="DNase I-like"/>
    <property type="match status" value="1"/>
</dbReference>
<feature type="domain" description="NlpC/P60" evidence="6">
    <location>
        <begin position="488"/>
        <end position="603"/>
    </location>
</feature>
<dbReference type="HOGENOM" id="CLU_452565_0_0_11"/>
<dbReference type="AlphaFoldDB" id="F5XH73"/>
<reference evidence="7 8" key="1">
    <citation type="submission" date="2011-05" db="EMBL/GenBank/DDBJ databases">
        <title>Whole genome sequence of Microlunatus phosphovorus NM-1.</title>
        <authorList>
            <person name="Hosoyama A."/>
            <person name="Sasaki K."/>
            <person name="Harada T."/>
            <person name="Igarashi R."/>
            <person name="Kawakoshi A."/>
            <person name="Sasagawa M."/>
            <person name="Fukada J."/>
            <person name="Nakamura S."/>
            <person name="Katano Y."/>
            <person name="Hanada S."/>
            <person name="Kamagata Y."/>
            <person name="Nakamura N."/>
            <person name="Yamazaki S."/>
            <person name="Fujita N."/>
        </authorList>
    </citation>
    <scope>NUCLEOTIDE SEQUENCE [LARGE SCALE GENOMIC DNA]</scope>
    <source>
        <strain evidence="8">ATCC 700054 / DSM 10555 / JCM 9379 / NBRC 101784 / NCIMB 13414 / VKM Ac-1990 / NM-1</strain>
    </source>
</reference>
<feature type="compositionally biased region" description="Basic and acidic residues" evidence="5">
    <location>
        <begin position="1"/>
        <end position="13"/>
    </location>
</feature>
<keyword evidence="4" id="KW-0788">Thiol protease</keyword>
<dbReference type="Pfam" id="PF18896">
    <property type="entry name" value="SLT_3"/>
    <property type="match status" value="1"/>
</dbReference>
<dbReference type="EMBL" id="AP012204">
    <property type="protein sequence ID" value="BAK38081.1"/>
    <property type="molecule type" value="Genomic_DNA"/>
</dbReference>
<dbReference type="GO" id="GO:0006508">
    <property type="term" value="P:proteolysis"/>
    <property type="evidence" value="ECO:0007669"/>
    <property type="project" value="UniProtKB-KW"/>
</dbReference>
<protein>
    <recommendedName>
        <fullName evidence="6">NlpC/P60 domain-containing protein</fullName>
    </recommendedName>
</protein>
<evidence type="ECO:0000256" key="2">
    <source>
        <dbReference type="ARBA" id="ARBA00022670"/>
    </source>
</evidence>
<organism evidence="7 8">
    <name type="scientific">Microlunatus phosphovorus (strain ATCC 700054 / DSM 10555 / JCM 9379 / NBRC 101784 / NCIMB 13414 / VKM Ac-1990 / NM-1)</name>
    <dbReference type="NCBI Taxonomy" id="1032480"/>
    <lineage>
        <taxon>Bacteria</taxon>
        <taxon>Bacillati</taxon>
        <taxon>Actinomycetota</taxon>
        <taxon>Actinomycetes</taxon>
        <taxon>Propionibacteriales</taxon>
        <taxon>Propionibacteriaceae</taxon>
        <taxon>Microlunatus</taxon>
    </lineage>
</organism>
<dbReference type="STRING" id="1032480.MLP_50670"/>
<dbReference type="Pfam" id="PF03372">
    <property type="entry name" value="Exo_endo_phos"/>
    <property type="match status" value="1"/>
</dbReference>
<dbReference type="Proteomes" id="UP000007947">
    <property type="component" value="Chromosome"/>
</dbReference>
<proteinExistence type="inferred from homology"/>
<evidence type="ECO:0000256" key="4">
    <source>
        <dbReference type="ARBA" id="ARBA00022807"/>
    </source>
</evidence>
<dbReference type="PROSITE" id="PS51935">
    <property type="entry name" value="NLPC_P60"/>
    <property type="match status" value="1"/>
</dbReference>
<evidence type="ECO:0000313" key="8">
    <source>
        <dbReference type="Proteomes" id="UP000007947"/>
    </source>
</evidence>
<dbReference type="InterPro" id="IPR051794">
    <property type="entry name" value="PG_Endopeptidase_C40"/>
</dbReference>
<dbReference type="InterPro" id="IPR000064">
    <property type="entry name" value="NLP_P60_dom"/>
</dbReference>
<accession>F5XH73</accession>
<sequence length="603" mass="64151">MSDETMRVRDESGRSSAPALHSRRVARRARKAVSVTAAFALAVPLFGLAEAITPRSAAAAPNAETCLANDSALPATKSDRERVAAKAAAKYFPADQIAMATAIAGAESSWNPTAVNKAARGNYGLWQINSVHKSLLKAREWSNPSDNAWMAYQVWDAADGTTGNRQGSWKPWSVYNSGSYKAYLRASSSSQDPSSQATVCVEATGSAPVTVATWNVLNTNAKGQIGKGIRELTGKADVFGLQEMGSRSDRAVAAQAAEGYTMTTDRTAVPIFYRSDKYTAVDQGKVRAFPSGETVERRSGKGTEKTTGKSITWIQLRDNATSETFYVVNTHMLVGAFNSTKAKHNSRRVALYKQQLNALGNLVDSLQANGAAVYVTGDFNVNYNRDAAAVDVLSDHGLTPNWQHLDGAATIGKKTRLDYVWSNRAPSEQTVGSKYGSDHSTVFVTYPPSTGVSGTMTPVNGSPKQEIYSMRTITDPSSGQTYLVPIPTGVAGKVLNKALDQVGDRWEYGGAGPNVWDCSGLTAGAWAAAGITLPHQSEAQQREVKNVKLADAQPGDVLWREGYTAIYLGTVGGKPLVVGAAKSKGSAVVIHAMEDVAAALQPA</sequence>
<dbReference type="PANTHER" id="PTHR47359:SF3">
    <property type="entry name" value="NLP_P60 DOMAIN-CONTAINING PROTEIN-RELATED"/>
    <property type="match status" value="1"/>
</dbReference>
<keyword evidence="8" id="KW-1185">Reference proteome</keyword>
<dbReference type="InterPro" id="IPR036691">
    <property type="entry name" value="Endo/exonu/phosph_ase_sf"/>
</dbReference>
<dbReference type="InterPro" id="IPR005135">
    <property type="entry name" value="Endo/exonuclease/phosphatase"/>
</dbReference>
<name>F5XH73_MICPN</name>
<gene>
    <name evidence="7" type="ordered locus">MLP_50670</name>
</gene>
<evidence type="ECO:0000256" key="1">
    <source>
        <dbReference type="ARBA" id="ARBA00007074"/>
    </source>
</evidence>
<keyword evidence="3" id="KW-0378">Hydrolase</keyword>
<dbReference type="InterPro" id="IPR038765">
    <property type="entry name" value="Papain-like_cys_pep_sf"/>
</dbReference>
<evidence type="ECO:0000256" key="3">
    <source>
        <dbReference type="ARBA" id="ARBA00022801"/>
    </source>
</evidence>
<dbReference type="RefSeq" id="WP_013865895.1">
    <property type="nucleotide sequence ID" value="NC_015635.1"/>
</dbReference>
<dbReference type="Gene3D" id="3.60.10.10">
    <property type="entry name" value="Endonuclease/exonuclease/phosphatase"/>
    <property type="match status" value="1"/>
</dbReference>
<evidence type="ECO:0000259" key="6">
    <source>
        <dbReference type="PROSITE" id="PS51935"/>
    </source>
</evidence>
<dbReference type="eggNOG" id="COG0741">
    <property type="taxonomic scope" value="Bacteria"/>
</dbReference>
<dbReference type="SUPFAM" id="SSF54001">
    <property type="entry name" value="Cysteine proteinases"/>
    <property type="match status" value="1"/>
</dbReference>
<dbReference type="eggNOG" id="COG0791">
    <property type="taxonomic scope" value="Bacteria"/>
</dbReference>
<dbReference type="KEGG" id="mph:MLP_50670"/>
<dbReference type="Gene3D" id="1.10.530.10">
    <property type="match status" value="1"/>
</dbReference>
<comment type="similarity">
    <text evidence="1">Belongs to the peptidase C40 family.</text>
</comment>
<dbReference type="InterPro" id="IPR043992">
    <property type="entry name" value="SLT_3"/>
</dbReference>
<dbReference type="SUPFAM" id="SSF53955">
    <property type="entry name" value="Lysozyme-like"/>
    <property type="match status" value="1"/>
</dbReference>
<keyword evidence="2" id="KW-0645">Protease</keyword>
<dbReference type="GO" id="GO:0008234">
    <property type="term" value="F:cysteine-type peptidase activity"/>
    <property type="evidence" value="ECO:0007669"/>
    <property type="project" value="UniProtKB-KW"/>
</dbReference>
<feature type="region of interest" description="Disordered" evidence="5">
    <location>
        <begin position="1"/>
        <end position="23"/>
    </location>
</feature>